<dbReference type="InterPro" id="IPR006680">
    <property type="entry name" value="Amidohydro-rel"/>
</dbReference>
<dbReference type="RefSeq" id="WP_035962837.1">
    <property type="nucleotide sequence ID" value="NZ_BMEG01000008.1"/>
</dbReference>
<reference evidence="3" key="1">
    <citation type="journal article" date="2014" name="Int. J. Syst. Evol. Microbiol.">
        <title>Complete genome of a new Firmicutes species belonging to the dominant human colonic microbiota ('Ruminococcus bicirculans') reveals two chromosomes and a selective capacity to utilize plant glucans.</title>
        <authorList>
            <consortium name="NISC Comparative Sequencing Program"/>
            <person name="Wegmann U."/>
            <person name="Louis P."/>
            <person name="Goesmann A."/>
            <person name="Henrissat B."/>
            <person name="Duncan S.H."/>
            <person name="Flint H.J."/>
        </authorList>
    </citation>
    <scope>NUCLEOTIDE SEQUENCE</scope>
    <source>
        <strain evidence="3">CGMCC 1.11013</strain>
    </source>
</reference>
<comment type="caution">
    <text evidence="4">The sequence shown here is derived from an EMBL/GenBank/DDBJ whole genome shotgun (WGS) entry which is preliminary data.</text>
</comment>
<dbReference type="Proteomes" id="UP000597138">
    <property type="component" value="Unassembled WGS sequence"/>
</dbReference>
<organism evidence="4 5">
    <name type="scientific">Caballeronia grimmiae</name>
    <dbReference type="NCBI Taxonomy" id="1071679"/>
    <lineage>
        <taxon>Bacteria</taxon>
        <taxon>Pseudomonadati</taxon>
        <taxon>Pseudomonadota</taxon>
        <taxon>Betaproteobacteria</taxon>
        <taxon>Burkholderiales</taxon>
        <taxon>Burkholderiaceae</taxon>
        <taxon>Caballeronia</taxon>
    </lineage>
</organism>
<feature type="domain" description="Amidohydrolase-related" evidence="2">
    <location>
        <begin position="7"/>
        <end position="282"/>
    </location>
</feature>
<dbReference type="Gene3D" id="3.20.20.140">
    <property type="entry name" value="Metal-dependent hydrolases"/>
    <property type="match status" value="1"/>
</dbReference>
<dbReference type="InterPro" id="IPR052350">
    <property type="entry name" value="Metallo-dep_Lactonases"/>
</dbReference>
<keyword evidence="6" id="KW-1185">Reference proteome</keyword>
<dbReference type="InterPro" id="IPR032466">
    <property type="entry name" value="Metal_Hydrolase"/>
</dbReference>
<evidence type="ECO:0000313" key="4">
    <source>
        <dbReference type="EMBL" id="KDR35346.1"/>
    </source>
</evidence>
<name>A0A069PDE2_9BURK</name>
<evidence type="ECO:0000313" key="6">
    <source>
        <dbReference type="Proteomes" id="UP000597138"/>
    </source>
</evidence>
<evidence type="ECO:0000313" key="5">
    <source>
        <dbReference type="Proteomes" id="UP000027439"/>
    </source>
</evidence>
<keyword evidence="4" id="KW-0378">Hydrolase</keyword>
<dbReference type="Proteomes" id="UP000027439">
    <property type="component" value="Unassembled WGS sequence"/>
</dbReference>
<dbReference type="AlphaFoldDB" id="A0A069PDE2"/>
<comment type="similarity">
    <text evidence="1">Belongs to the metallo-dependent hydrolases superfamily.</text>
</comment>
<evidence type="ECO:0000313" key="3">
    <source>
        <dbReference type="EMBL" id="GGD84547.1"/>
    </source>
</evidence>
<reference evidence="4 5" key="2">
    <citation type="submission" date="2014-03" db="EMBL/GenBank/DDBJ databases">
        <title>Draft Genome Sequences of Four Burkholderia Strains.</title>
        <authorList>
            <person name="Liu X.Y."/>
            <person name="Li C.X."/>
            <person name="Xu J.H."/>
        </authorList>
    </citation>
    <scope>NUCLEOTIDE SEQUENCE [LARGE SCALE GENOMIC DNA]</scope>
    <source>
        <strain evidence="4 5">R27</strain>
    </source>
</reference>
<reference evidence="3" key="4">
    <citation type="submission" date="2024-05" db="EMBL/GenBank/DDBJ databases">
        <authorList>
            <person name="Sun Q."/>
            <person name="Zhou Y."/>
        </authorList>
    </citation>
    <scope>NUCLEOTIDE SEQUENCE</scope>
    <source>
        <strain evidence="3">CGMCC 1.11013</strain>
    </source>
</reference>
<proteinExistence type="inferred from homology"/>
<reference evidence="6" key="3">
    <citation type="journal article" date="2019" name="Int. J. Syst. Evol. Microbiol.">
        <title>The Global Catalogue of Microorganisms (GCM) 10K type strain sequencing project: providing services to taxonomists for standard genome sequencing and annotation.</title>
        <authorList>
            <consortium name="The Broad Institute Genomics Platform"/>
            <consortium name="The Broad Institute Genome Sequencing Center for Infectious Disease"/>
            <person name="Wu L."/>
            <person name="Ma J."/>
        </authorList>
    </citation>
    <scope>NUCLEOTIDE SEQUENCE [LARGE SCALE GENOMIC DNA]</scope>
    <source>
        <strain evidence="6">CGMCC 1.11013</strain>
    </source>
</reference>
<evidence type="ECO:0000259" key="2">
    <source>
        <dbReference type="Pfam" id="PF04909"/>
    </source>
</evidence>
<dbReference type="OrthoDB" id="9787654at2"/>
<dbReference type="Pfam" id="PF04909">
    <property type="entry name" value="Amidohydro_2"/>
    <property type="match status" value="1"/>
</dbReference>
<dbReference type="PANTHER" id="PTHR43569:SF2">
    <property type="entry name" value="AMIDOHYDROLASE-RELATED DOMAIN-CONTAINING PROTEIN"/>
    <property type="match status" value="1"/>
</dbReference>
<dbReference type="GO" id="GO:0016787">
    <property type="term" value="F:hydrolase activity"/>
    <property type="evidence" value="ECO:0007669"/>
    <property type="project" value="UniProtKB-KW"/>
</dbReference>
<accession>A0A069PDE2</accession>
<dbReference type="PANTHER" id="PTHR43569">
    <property type="entry name" value="AMIDOHYDROLASE"/>
    <property type="match status" value="1"/>
</dbReference>
<evidence type="ECO:0000256" key="1">
    <source>
        <dbReference type="ARBA" id="ARBA00038310"/>
    </source>
</evidence>
<protein>
    <submittedName>
        <fullName evidence="3 4">Hydrolase</fullName>
    </submittedName>
</protein>
<dbReference type="eggNOG" id="COG3618">
    <property type="taxonomic scope" value="Bacteria"/>
</dbReference>
<sequence>MNVDERIDAHQHYWDPARGDYGWLSPDLEPLYRVFGPNDLAPLRHGTGIARTVVVQAAPTVDETRYLLKLAQDDDSIAGVVGWVPLDSVDAVDLIEEFSRDSKFKGVRPMLQDLPDDTWIAHVPRPEAIERLIEHDLAFDALIFARHVPSLIEFARRYPTLRIVIDHGAKPPIRDGVDAAWQPWADGIAQLAALPQKPLCKLSGLATEAAKGWTDATLQPYAAHLIAHFGPERLMWGSDWPVLNLNGGYTDWHATATRLTAHLDKAGQQAIFGANARAFYRL</sequence>
<dbReference type="EMBL" id="BMEG01000008">
    <property type="protein sequence ID" value="GGD84547.1"/>
    <property type="molecule type" value="Genomic_DNA"/>
</dbReference>
<dbReference type="STRING" id="1071679.BG57_29410"/>
<dbReference type="SUPFAM" id="SSF51556">
    <property type="entry name" value="Metallo-dependent hydrolases"/>
    <property type="match status" value="1"/>
</dbReference>
<dbReference type="EMBL" id="JFHE01000007">
    <property type="protein sequence ID" value="KDR35346.1"/>
    <property type="molecule type" value="Genomic_DNA"/>
</dbReference>
<gene>
    <name evidence="4" type="ORF">BG57_29410</name>
    <name evidence="3" type="ORF">GCM10010985_43850</name>
</gene>